<dbReference type="Proteomes" id="UP001250214">
    <property type="component" value="Unassembled WGS sequence"/>
</dbReference>
<evidence type="ECO:0008006" key="3">
    <source>
        <dbReference type="Google" id="ProtNLM"/>
    </source>
</evidence>
<gene>
    <name evidence="1" type="ORF">RIF23_02590</name>
</gene>
<comment type="caution">
    <text evidence="1">The sequence shown here is derived from an EMBL/GenBank/DDBJ whole genome shotgun (WGS) entry which is preliminary data.</text>
</comment>
<evidence type="ECO:0000313" key="1">
    <source>
        <dbReference type="EMBL" id="MDS1269180.1"/>
    </source>
</evidence>
<reference evidence="2" key="1">
    <citation type="submission" date="2023-07" db="EMBL/GenBank/DDBJ databases">
        <title>Novel species in the genus Lipingzhangella isolated from Sambhar Salt Lake.</title>
        <authorList>
            <person name="Jiya N."/>
            <person name="Kajale S."/>
            <person name="Sharma A."/>
        </authorList>
    </citation>
    <scope>NUCLEOTIDE SEQUENCE [LARGE SCALE GENOMIC DNA]</scope>
    <source>
        <strain evidence="2">LS1_29</strain>
    </source>
</reference>
<keyword evidence="2" id="KW-1185">Reference proteome</keyword>
<dbReference type="EMBL" id="JAVLVT010000001">
    <property type="protein sequence ID" value="MDS1269180.1"/>
    <property type="molecule type" value="Genomic_DNA"/>
</dbReference>
<proteinExistence type="predicted"/>
<protein>
    <recommendedName>
        <fullName evidence="3">Peptidase C39-like domain-containing protein</fullName>
    </recommendedName>
</protein>
<dbReference type="RefSeq" id="WP_310910689.1">
    <property type="nucleotide sequence ID" value="NZ_JAVLVT010000001.1"/>
</dbReference>
<sequence>MRTADDLFLPSRHGLGFVNSWPRQPAVRLATPVGRVGIGNAGNGLCGGMVFVAADYFHVRWPAPCTRPGRDDALYGYIVRRIVDSWCSAPGVLGYYRWMLLNDAQAAVRTIRGQWPSIANLLIRGVPVPLGLVTVAGAAPAQLRHNHQVLAYAYTEQNTSTVVRVYDPNRGPRDDVAITIRTDPPAILGHNLGITRGVRGFFQVDYTPRSPPG</sequence>
<evidence type="ECO:0000313" key="2">
    <source>
        <dbReference type="Proteomes" id="UP001250214"/>
    </source>
</evidence>
<name>A0ABU2H2X9_9ACTN</name>
<organism evidence="1 2">
    <name type="scientific">Lipingzhangella rawalii</name>
    <dbReference type="NCBI Taxonomy" id="2055835"/>
    <lineage>
        <taxon>Bacteria</taxon>
        <taxon>Bacillati</taxon>
        <taxon>Actinomycetota</taxon>
        <taxon>Actinomycetes</taxon>
        <taxon>Streptosporangiales</taxon>
        <taxon>Nocardiopsidaceae</taxon>
        <taxon>Lipingzhangella</taxon>
    </lineage>
</organism>
<accession>A0ABU2H2X9</accession>